<dbReference type="Proteomes" id="UP000652760">
    <property type="component" value="Unassembled WGS sequence"/>
</dbReference>
<evidence type="ECO:0000256" key="4">
    <source>
        <dbReference type="ARBA" id="ARBA00023163"/>
    </source>
</evidence>
<accession>A0ABS1EZI5</accession>
<gene>
    <name evidence="6" type="ORF">JHL17_04005</name>
</gene>
<dbReference type="PROSITE" id="PS50931">
    <property type="entry name" value="HTH_LYSR"/>
    <property type="match status" value="1"/>
</dbReference>
<name>A0ABS1EZI5_9PROT</name>
<dbReference type="EMBL" id="JAENHM010000013">
    <property type="protein sequence ID" value="MBK1836566.1"/>
    <property type="molecule type" value="Genomic_DNA"/>
</dbReference>
<organism evidence="6 7">
    <name type="scientific">Azospirillum endophyticum</name>
    <dbReference type="NCBI Taxonomy" id="2800326"/>
    <lineage>
        <taxon>Bacteria</taxon>
        <taxon>Pseudomonadati</taxon>
        <taxon>Pseudomonadota</taxon>
        <taxon>Alphaproteobacteria</taxon>
        <taxon>Rhodospirillales</taxon>
        <taxon>Azospirillaceae</taxon>
        <taxon>Azospirillum</taxon>
    </lineage>
</organism>
<evidence type="ECO:0000256" key="2">
    <source>
        <dbReference type="ARBA" id="ARBA00023015"/>
    </source>
</evidence>
<evidence type="ECO:0000313" key="6">
    <source>
        <dbReference type="EMBL" id="MBK1836566.1"/>
    </source>
</evidence>
<dbReference type="Pfam" id="PF00126">
    <property type="entry name" value="HTH_1"/>
    <property type="match status" value="1"/>
</dbReference>
<comment type="caution">
    <text evidence="6">The sequence shown here is derived from an EMBL/GenBank/DDBJ whole genome shotgun (WGS) entry which is preliminary data.</text>
</comment>
<reference evidence="7" key="1">
    <citation type="submission" date="2021-01" db="EMBL/GenBank/DDBJ databases">
        <title>Genome public.</title>
        <authorList>
            <person name="Liu C."/>
            <person name="Sun Q."/>
        </authorList>
    </citation>
    <scope>NUCLEOTIDE SEQUENCE [LARGE SCALE GENOMIC DNA]</scope>
    <source>
        <strain evidence="7">YIM B02556</strain>
    </source>
</reference>
<keyword evidence="7" id="KW-1185">Reference proteome</keyword>
<evidence type="ECO:0000259" key="5">
    <source>
        <dbReference type="PROSITE" id="PS50931"/>
    </source>
</evidence>
<dbReference type="Gene3D" id="3.40.190.290">
    <property type="match status" value="1"/>
</dbReference>
<dbReference type="Gene3D" id="1.10.10.10">
    <property type="entry name" value="Winged helix-like DNA-binding domain superfamily/Winged helix DNA-binding domain"/>
    <property type="match status" value="1"/>
</dbReference>
<evidence type="ECO:0000256" key="3">
    <source>
        <dbReference type="ARBA" id="ARBA00023125"/>
    </source>
</evidence>
<dbReference type="SUPFAM" id="SSF46785">
    <property type="entry name" value="Winged helix' DNA-binding domain"/>
    <property type="match status" value="1"/>
</dbReference>
<evidence type="ECO:0000256" key="1">
    <source>
        <dbReference type="ARBA" id="ARBA00009437"/>
    </source>
</evidence>
<dbReference type="InterPro" id="IPR005119">
    <property type="entry name" value="LysR_subst-bd"/>
</dbReference>
<sequence>MKSMNFAQLRAFHAVATEGGFTKAARLLNVTQPTCSQEVKALEETYGVTLFDRGNRQVTLTEVGTALFAVTRRLFAAEQEAMELLAGVRHLDGGTLAVGADGPFHAVPLIARFTRAHPGPTVTLAVGNSRTMLEGLMETRIDVAVLADVPGDSRLYVLPLRRDPVRALLPKTHQLARRRALALGDLVAERLVLREPGSMTRRLVERALAAAEVTPAAIIEIQSREAVVEAVAAGLGIGFTSAAEFTGDGRLVLLPIAGVGPGAEIEMDEYVVCLRERRRLAVVRAFLDLAREVAAEAGSPLSGLSAAAMPGSAPAMPATAGHAAPAPRRR</sequence>
<keyword evidence="3" id="KW-0238">DNA-binding</keyword>
<comment type="similarity">
    <text evidence="1">Belongs to the LysR transcriptional regulatory family.</text>
</comment>
<dbReference type="InterPro" id="IPR036388">
    <property type="entry name" value="WH-like_DNA-bd_sf"/>
</dbReference>
<keyword evidence="4" id="KW-0804">Transcription</keyword>
<protein>
    <submittedName>
        <fullName evidence="6">LysR family transcriptional regulator</fullName>
    </submittedName>
</protein>
<dbReference type="Pfam" id="PF03466">
    <property type="entry name" value="LysR_substrate"/>
    <property type="match status" value="1"/>
</dbReference>
<dbReference type="RefSeq" id="WP_200190761.1">
    <property type="nucleotide sequence ID" value="NZ_JAENHM010000013.1"/>
</dbReference>
<keyword evidence="2" id="KW-0805">Transcription regulation</keyword>
<proteinExistence type="inferred from homology"/>
<dbReference type="SUPFAM" id="SSF53850">
    <property type="entry name" value="Periplasmic binding protein-like II"/>
    <property type="match status" value="1"/>
</dbReference>
<dbReference type="InterPro" id="IPR000847">
    <property type="entry name" value="LysR_HTH_N"/>
</dbReference>
<feature type="domain" description="HTH lysR-type" evidence="5">
    <location>
        <begin position="4"/>
        <end position="61"/>
    </location>
</feature>
<dbReference type="InterPro" id="IPR036390">
    <property type="entry name" value="WH_DNA-bd_sf"/>
</dbReference>
<dbReference type="PANTHER" id="PTHR30126:SF94">
    <property type="entry name" value="LYSR FAMILY TRANSCRIPTIONAL REGULATOR"/>
    <property type="match status" value="1"/>
</dbReference>
<evidence type="ECO:0000313" key="7">
    <source>
        <dbReference type="Proteomes" id="UP000652760"/>
    </source>
</evidence>
<dbReference type="PRINTS" id="PR00039">
    <property type="entry name" value="HTHLYSR"/>
</dbReference>
<dbReference type="CDD" id="cd05466">
    <property type="entry name" value="PBP2_LTTR_substrate"/>
    <property type="match status" value="1"/>
</dbReference>
<dbReference type="PANTHER" id="PTHR30126">
    <property type="entry name" value="HTH-TYPE TRANSCRIPTIONAL REGULATOR"/>
    <property type="match status" value="1"/>
</dbReference>